<dbReference type="Proteomes" id="UP000003113">
    <property type="component" value="Unassembled WGS sequence"/>
</dbReference>
<evidence type="ECO:0000313" key="2">
    <source>
        <dbReference type="Proteomes" id="UP000003113"/>
    </source>
</evidence>
<keyword evidence="2" id="KW-1185">Reference proteome</keyword>
<dbReference type="AlphaFoldDB" id="H0F0E1"/>
<protein>
    <submittedName>
        <fullName evidence="1">Uncharacterized protein</fullName>
    </submittedName>
</protein>
<evidence type="ECO:0000313" key="1">
    <source>
        <dbReference type="EMBL" id="EHK68217.1"/>
    </source>
</evidence>
<proteinExistence type="predicted"/>
<comment type="caution">
    <text evidence="1">The sequence shown here is derived from an EMBL/GenBank/DDBJ whole genome shotgun (WGS) entry which is preliminary data.</text>
</comment>
<organism evidence="1 2">
    <name type="scientific">Achromobacter arsenitoxydans SY8</name>
    <dbReference type="NCBI Taxonomy" id="477184"/>
    <lineage>
        <taxon>Bacteria</taxon>
        <taxon>Pseudomonadati</taxon>
        <taxon>Pseudomonadota</taxon>
        <taxon>Betaproteobacteria</taxon>
        <taxon>Burkholderiales</taxon>
        <taxon>Alcaligenaceae</taxon>
        <taxon>Achromobacter</taxon>
    </lineage>
</organism>
<sequence>MPPMSWVCTTYWAQAAPLDSKAASAQVAARGILMAGIPLLSGRPAYQREWRKGVRRTDDGG</sequence>
<name>H0F0E1_9BURK</name>
<dbReference type="EMBL" id="AGUF01000007">
    <property type="protein sequence ID" value="EHK68217.1"/>
    <property type="molecule type" value="Genomic_DNA"/>
</dbReference>
<gene>
    <name evidence="1" type="ORF">KYC_01220</name>
</gene>
<reference evidence="1 2" key="1">
    <citation type="journal article" date="2012" name="J. Bacteriol.">
        <title>Genome sequence of the highly efficient arsenite-oxidizing bacterium Achromobacter arsenitoxydans SY8.</title>
        <authorList>
            <person name="Li X."/>
            <person name="Hu Y."/>
            <person name="Gong J."/>
            <person name="Lin Y."/>
            <person name="Johnstone L."/>
            <person name="Rensing C."/>
            <person name="Wang G."/>
        </authorList>
    </citation>
    <scope>NUCLEOTIDE SEQUENCE [LARGE SCALE GENOMIC DNA]</scope>
    <source>
        <strain evidence="1 2">SY8</strain>
    </source>
</reference>
<accession>H0F0E1</accession>